<dbReference type="Gene3D" id="3.40.50.720">
    <property type="entry name" value="NAD(P)-binding Rossmann-like Domain"/>
    <property type="match status" value="1"/>
</dbReference>
<dbReference type="InterPro" id="IPR036291">
    <property type="entry name" value="NAD(P)-bd_dom_sf"/>
</dbReference>
<dbReference type="EMBL" id="FMIK01000040">
    <property type="protein sequence ID" value="SCL99514.1"/>
    <property type="molecule type" value="Genomic_DNA"/>
</dbReference>
<dbReference type="GO" id="GO:0016020">
    <property type="term" value="C:membrane"/>
    <property type="evidence" value="ECO:0007669"/>
    <property type="project" value="TreeGrafter"/>
</dbReference>
<accession>A0AAX2CJY0</accession>
<dbReference type="PIRSF" id="PIRSF000126">
    <property type="entry name" value="11-beta-HSD1"/>
    <property type="match status" value="1"/>
</dbReference>
<comment type="similarity">
    <text evidence="1 3">Belongs to the short-chain dehydrogenases/reductases (SDR) family.</text>
</comment>
<dbReference type="InterPro" id="IPR002347">
    <property type="entry name" value="SDR_fam"/>
</dbReference>
<dbReference type="GO" id="GO:0016616">
    <property type="term" value="F:oxidoreductase activity, acting on the CH-OH group of donors, NAD or NADP as acceptor"/>
    <property type="evidence" value="ECO:0007669"/>
    <property type="project" value="UniProtKB-ARBA"/>
</dbReference>
<comment type="caution">
    <text evidence="4">The sequence shown here is derived from an EMBL/GenBank/DDBJ whole genome shotgun (WGS) entry which is preliminary data.</text>
</comment>
<dbReference type="InterPro" id="IPR020904">
    <property type="entry name" value="Sc_DH/Rdtase_CS"/>
</dbReference>
<dbReference type="NCBIfam" id="NF004825">
    <property type="entry name" value="PRK06181.1"/>
    <property type="match status" value="1"/>
</dbReference>
<sequence>MTAMTGRLQEQVIVITGASSGIGEQIAMQVAEQGAIPVLMARTEEKLKKLMNKIKTTYHTPCYYYLLDVSDENAVETVFARVLQDIGQIDILVNNAGFGIFKTFEDASMHEVKGMFQVNVFGLVACTKAVLPHMVERNEGQIINIASLAGKIATPKSSAYAATKHAVLGFTNSLRMELSNTNISVTAINPGPIDTNFFDTADQSGTYVKNMGRYMLKPTYVAGQIVKAMHTKKREVNLPKWMGIGPKLFALSPGLFERIAGKSLSKK</sequence>
<dbReference type="PANTHER" id="PTHR44196">
    <property type="entry name" value="DEHYDROGENASE/REDUCTASE SDR FAMILY MEMBER 7B"/>
    <property type="match status" value="1"/>
</dbReference>
<dbReference type="FunFam" id="3.40.50.720:FF:000047">
    <property type="entry name" value="NADP-dependent L-serine/L-allo-threonine dehydrogenase"/>
    <property type="match status" value="1"/>
</dbReference>
<dbReference type="PROSITE" id="PS00061">
    <property type="entry name" value="ADH_SHORT"/>
    <property type="match status" value="1"/>
</dbReference>
<evidence type="ECO:0000313" key="4">
    <source>
        <dbReference type="EMBL" id="SCL99514.1"/>
    </source>
</evidence>
<dbReference type="Pfam" id="PF00106">
    <property type="entry name" value="adh_short"/>
    <property type="match status" value="1"/>
</dbReference>
<name>A0AAX2CJY0_9BACI</name>
<dbReference type="SUPFAM" id="SSF51735">
    <property type="entry name" value="NAD(P)-binding Rossmann-fold domains"/>
    <property type="match status" value="1"/>
</dbReference>
<evidence type="ECO:0000313" key="5">
    <source>
        <dbReference type="Proteomes" id="UP000242164"/>
    </source>
</evidence>
<proteinExistence type="inferred from homology"/>
<gene>
    <name evidence="4" type="ORF">BCB44BAC_03181</name>
</gene>
<evidence type="ECO:0000256" key="3">
    <source>
        <dbReference type="RuleBase" id="RU000363"/>
    </source>
</evidence>
<dbReference type="PRINTS" id="PR00080">
    <property type="entry name" value="SDRFAMILY"/>
</dbReference>
<reference evidence="4 5" key="1">
    <citation type="submission" date="2016-08" db="EMBL/GenBank/DDBJ databases">
        <authorList>
            <person name="Loux V."/>
            <person name="Rue O."/>
        </authorList>
    </citation>
    <scope>NUCLEOTIDE SEQUENCE [LARGE SCALE GENOMIC DNA]</scope>
    <source>
        <strain evidence="4 5">AFSSA_08CEB44bac</strain>
    </source>
</reference>
<protein>
    <submittedName>
        <fullName evidence="4">Short-chain dehydrogenase/reductase SDR</fullName>
    </submittedName>
</protein>
<dbReference type="AlphaFoldDB" id="A0AAX2CJY0"/>
<keyword evidence="2" id="KW-0560">Oxidoreductase</keyword>
<dbReference type="Proteomes" id="UP000242164">
    <property type="component" value="Unassembled WGS sequence"/>
</dbReference>
<evidence type="ECO:0000256" key="2">
    <source>
        <dbReference type="ARBA" id="ARBA00023002"/>
    </source>
</evidence>
<dbReference type="PRINTS" id="PR00081">
    <property type="entry name" value="GDHRDH"/>
</dbReference>
<evidence type="ECO:0000256" key="1">
    <source>
        <dbReference type="ARBA" id="ARBA00006484"/>
    </source>
</evidence>
<dbReference type="PANTHER" id="PTHR44196:SF1">
    <property type="entry name" value="DEHYDROGENASE_REDUCTASE SDR FAMILY MEMBER 7B"/>
    <property type="match status" value="1"/>
</dbReference>
<organism evidence="4 5">
    <name type="scientific">Bacillus cytotoxicus</name>
    <dbReference type="NCBI Taxonomy" id="580165"/>
    <lineage>
        <taxon>Bacteria</taxon>
        <taxon>Bacillati</taxon>
        <taxon>Bacillota</taxon>
        <taxon>Bacilli</taxon>
        <taxon>Bacillales</taxon>
        <taxon>Bacillaceae</taxon>
        <taxon>Bacillus</taxon>
        <taxon>Bacillus cereus group</taxon>
    </lineage>
</organism>